<dbReference type="EMBL" id="JASPBL010000021">
    <property type="protein sequence ID" value="MDK8361629.1"/>
    <property type="molecule type" value="Genomic_DNA"/>
</dbReference>
<proteinExistence type="predicted"/>
<protein>
    <submittedName>
        <fullName evidence="1">Uncharacterized protein</fullName>
    </submittedName>
</protein>
<reference evidence="1" key="1">
    <citation type="submission" date="2023-05" db="EMBL/GenBank/DDBJ databases">
        <title>Genomic Catalog of Human Bladder Bacteria.</title>
        <authorList>
            <person name="Du J."/>
        </authorList>
    </citation>
    <scope>NUCLEOTIDE SEQUENCE</scope>
    <source>
        <strain evidence="1">UMB7974B</strain>
    </source>
</reference>
<name>A0AAW6Z6F8_NEIMU</name>
<comment type="caution">
    <text evidence="1">The sequence shown here is derived from an EMBL/GenBank/DDBJ whole genome shotgun (WGS) entry which is preliminary data.</text>
</comment>
<evidence type="ECO:0000313" key="1">
    <source>
        <dbReference type="EMBL" id="MDK8361629.1"/>
    </source>
</evidence>
<organism evidence="1 2">
    <name type="scientific">Neisseria mucosa</name>
    <dbReference type="NCBI Taxonomy" id="488"/>
    <lineage>
        <taxon>Bacteria</taxon>
        <taxon>Pseudomonadati</taxon>
        <taxon>Pseudomonadota</taxon>
        <taxon>Betaproteobacteria</taxon>
        <taxon>Neisseriales</taxon>
        <taxon>Neisseriaceae</taxon>
        <taxon>Neisseria</taxon>
    </lineage>
</organism>
<feature type="non-terminal residue" evidence="1">
    <location>
        <position position="1"/>
    </location>
</feature>
<dbReference type="AlphaFoldDB" id="A0AAW6Z6F8"/>
<dbReference type="Proteomes" id="UP001240589">
    <property type="component" value="Unassembled WGS sequence"/>
</dbReference>
<sequence>RQFTCVIETLRLQHRKEAFHRRIVPTVRLSRHTLNFSFSDDLFYCWRKAMDKLCIKFEKKYNLFIFQKDRLNIHVDNHV</sequence>
<gene>
    <name evidence="1" type="ORF">QP792_05350</name>
</gene>
<dbReference type="RefSeq" id="WP_285047348.1">
    <property type="nucleotide sequence ID" value="NZ_JASPBL010000021.1"/>
</dbReference>
<evidence type="ECO:0000313" key="2">
    <source>
        <dbReference type="Proteomes" id="UP001240589"/>
    </source>
</evidence>
<accession>A0AAW6Z6F8</accession>